<proteinExistence type="inferred from homology"/>
<feature type="transmembrane region" description="Helical" evidence="9">
    <location>
        <begin position="446"/>
        <end position="463"/>
    </location>
</feature>
<keyword evidence="7 8" id="KW-0472">Membrane</keyword>
<organism evidence="10 11">
    <name type="scientific">Paenibacillus psychroresistens</name>
    <dbReference type="NCBI Taxonomy" id="1778678"/>
    <lineage>
        <taxon>Bacteria</taxon>
        <taxon>Bacillati</taxon>
        <taxon>Bacillota</taxon>
        <taxon>Bacilli</taxon>
        <taxon>Bacillales</taxon>
        <taxon>Paenibacillaceae</taxon>
        <taxon>Paenibacillus</taxon>
    </lineage>
</organism>
<dbReference type="Proteomes" id="UP000426246">
    <property type="component" value="Chromosome"/>
</dbReference>
<keyword evidence="6 8" id="KW-1133">Transmembrane helix</keyword>
<name>A0A6B8REV2_9BACL</name>
<gene>
    <name evidence="10" type="ORF">EHS13_03770</name>
</gene>
<feature type="transmembrane region" description="Helical" evidence="9">
    <location>
        <begin position="312"/>
        <end position="335"/>
    </location>
</feature>
<evidence type="ECO:0000313" key="11">
    <source>
        <dbReference type="Proteomes" id="UP000426246"/>
    </source>
</evidence>
<keyword evidence="3 8" id="KW-0813">Transport</keyword>
<feature type="transmembrane region" description="Helical" evidence="9">
    <location>
        <begin position="265"/>
        <end position="291"/>
    </location>
</feature>
<dbReference type="GO" id="GO:0005345">
    <property type="term" value="F:purine nucleobase transmembrane transporter activity"/>
    <property type="evidence" value="ECO:0007669"/>
    <property type="project" value="TreeGrafter"/>
</dbReference>
<dbReference type="Pfam" id="PF00860">
    <property type="entry name" value="Xan_ur_permease"/>
    <property type="match status" value="1"/>
</dbReference>
<dbReference type="InterPro" id="IPR006043">
    <property type="entry name" value="NCS2"/>
</dbReference>
<evidence type="ECO:0000256" key="4">
    <source>
        <dbReference type="ARBA" id="ARBA00022475"/>
    </source>
</evidence>
<evidence type="ECO:0000313" key="10">
    <source>
        <dbReference type="EMBL" id="QGQ94085.1"/>
    </source>
</evidence>
<feature type="transmembrane region" description="Helical" evidence="9">
    <location>
        <begin position="51"/>
        <end position="72"/>
    </location>
</feature>
<comment type="subcellular location">
    <subcellularLocation>
        <location evidence="1 8">Cell membrane</location>
        <topology evidence="1 8">Multi-pass membrane protein</topology>
    </subcellularLocation>
</comment>
<feature type="transmembrane region" description="Helical" evidence="9">
    <location>
        <begin position="105"/>
        <end position="127"/>
    </location>
</feature>
<evidence type="ECO:0000256" key="1">
    <source>
        <dbReference type="ARBA" id="ARBA00004651"/>
    </source>
</evidence>
<dbReference type="KEGG" id="ppsc:EHS13_03770"/>
<evidence type="ECO:0000256" key="9">
    <source>
        <dbReference type="SAM" id="Phobius"/>
    </source>
</evidence>
<dbReference type="PIRSF" id="PIRSF005353">
    <property type="entry name" value="PbuG"/>
    <property type="match status" value="1"/>
</dbReference>
<keyword evidence="11" id="KW-1185">Reference proteome</keyword>
<dbReference type="OrthoDB" id="9808458at2"/>
<evidence type="ECO:0000256" key="3">
    <source>
        <dbReference type="ARBA" id="ARBA00022448"/>
    </source>
</evidence>
<feature type="transmembrane region" description="Helical" evidence="9">
    <location>
        <begin position="139"/>
        <end position="156"/>
    </location>
</feature>
<evidence type="ECO:0000256" key="2">
    <source>
        <dbReference type="ARBA" id="ARBA00005697"/>
    </source>
</evidence>
<evidence type="ECO:0000256" key="5">
    <source>
        <dbReference type="ARBA" id="ARBA00022692"/>
    </source>
</evidence>
<protein>
    <submittedName>
        <fullName evidence="10">NCS2 family permease</fullName>
    </submittedName>
</protein>
<keyword evidence="5 8" id="KW-0812">Transmembrane</keyword>
<dbReference type="AlphaFoldDB" id="A0A6B8REV2"/>
<evidence type="ECO:0000256" key="8">
    <source>
        <dbReference type="PIRNR" id="PIRNR005353"/>
    </source>
</evidence>
<feature type="transmembrane region" description="Helical" evidence="9">
    <location>
        <begin position="355"/>
        <end position="387"/>
    </location>
</feature>
<evidence type="ECO:0000256" key="6">
    <source>
        <dbReference type="ARBA" id="ARBA00022989"/>
    </source>
</evidence>
<feature type="transmembrane region" description="Helical" evidence="9">
    <location>
        <begin position="218"/>
        <end position="236"/>
    </location>
</feature>
<dbReference type="InterPro" id="IPR026033">
    <property type="entry name" value="Azg-like_bact_archaea"/>
</dbReference>
<dbReference type="InterPro" id="IPR045018">
    <property type="entry name" value="Azg-like"/>
</dbReference>
<sequence>MDRFFQLKAKGTTVRTEIMAGLTTFMAMAYILTVNPNTLTVFGSDATGLDWTAVFLATAIAAGIATIAMGLYANFPVALAPGMGLNAYFATVILTSAATGEPITGSMALTAVFISGIIFVILTLTQVRQLLLIAIPNSLKHAITVGIGLFITIIGLKNSNLLTIGLDPGSDYGAHKYADLAFFETVFHMGSLKNPDVQLVLVGLLLISILMVLKIRGAILFGILGTTIVGILMGHVELSTLSDAKTTWVPDLGKLEMFNFDFPGVMTTGIISIIATFTFVELFDTFGTLVGTANRAGLLKDEVEGKKKIGKAMLVDAVSISAGAALGTSTVTAYIESSAGVAAGGRTGLTAVTTGVCFLLALFLAPIAALIPGAATSAALIIVGVLMAQSIKEIDFQDYVIAIPAFLTIIMMPFTYNIANGISFGILSYVILASVANLLAKGKYKIHWLMWILAVLIIARYVFVGSEG</sequence>
<feature type="transmembrane region" description="Helical" evidence="9">
    <location>
        <begin position="422"/>
        <end position="439"/>
    </location>
</feature>
<dbReference type="EMBL" id="CP034235">
    <property type="protein sequence ID" value="QGQ94085.1"/>
    <property type="molecule type" value="Genomic_DNA"/>
</dbReference>
<reference evidence="11" key="1">
    <citation type="submission" date="2018-11" db="EMBL/GenBank/DDBJ databases">
        <title>Complete genome sequence of Paenibacillus sp. ML311-T8.</title>
        <authorList>
            <person name="Nam Y.-D."/>
            <person name="Kang J."/>
            <person name="Chung W.-H."/>
            <person name="Park Y.S."/>
        </authorList>
    </citation>
    <scope>NUCLEOTIDE SEQUENCE [LARGE SCALE GENOMIC DNA]</scope>
    <source>
        <strain evidence="11">ML311-T8</strain>
    </source>
</reference>
<feature type="transmembrane region" description="Helical" evidence="9">
    <location>
        <begin position="79"/>
        <end position="99"/>
    </location>
</feature>
<feature type="transmembrane region" description="Helical" evidence="9">
    <location>
        <begin position="197"/>
        <end position="213"/>
    </location>
</feature>
<dbReference type="PANTHER" id="PTHR43337">
    <property type="entry name" value="XANTHINE/URACIL PERMEASE C887.17-RELATED"/>
    <property type="match status" value="1"/>
</dbReference>
<dbReference type="RefSeq" id="WP_155699082.1">
    <property type="nucleotide sequence ID" value="NZ_CP034235.1"/>
</dbReference>
<dbReference type="GO" id="GO:0005886">
    <property type="term" value="C:plasma membrane"/>
    <property type="evidence" value="ECO:0007669"/>
    <property type="project" value="UniProtKB-SubCell"/>
</dbReference>
<dbReference type="PANTHER" id="PTHR43337:SF1">
    <property type="entry name" value="XANTHINE_URACIL PERMEASE C887.17-RELATED"/>
    <property type="match status" value="1"/>
</dbReference>
<evidence type="ECO:0000256" key="7">
    <source>
        <dbReference type="ARBA" id="ARBA00023136"/>
    </source>
</evidence>
<accession>A0A6B8REV2</accession>
<comment type="similarity">
    <text evidence="2 8">Belongs to the nucleobase:cation symporter-2 (NCS2) (TC 2.A.40) family. Azg-like subfamily.</text>
</comment>
<feature type="transmembrane region" description="Helical" evidence="9">
    <location>
        <begin position="399"/>
        <end position="416"/>
    </location>
</feature>
<keyword evidence="4 8" id="KW-1003">Cell membrane</keyword>